<evidence type="ECO:0000313" key="4">
    <source>
        <dbReference type="EMBL" id="KAH9383860.1"/>
    </source>
</evidence>
<dbReference type="OrthoDB" id="10265628at2759"/>
<dbReference type="GO" id="GO:0030170">
    <property type="term" value="F:pyridoxal phosphate binding"/>
    <property type="evidence" value="ECO:0007669"/>
    <property type="project" value="TreeGrafter"/>
</dbReference>
<dbReference type="GO" id="GO:0005739">
    <property type="term" value="C:mitochondrion"/>
    <property type="evidence" value="ECO:0007669"/>
    <property type="project" value="TreeGrafter"/>
</dbReference>
<proteinExistence type="predicted"/>
<protein>
    <recommendedName>
        <fullName evidence="3">Serine hydroxymethyltransferase-like domain-containing protein</fullName>
    </recommendedName>
</protein>
<gene>
    <name evidence="4" type="ORF">HPB48_025630</name>
</gene>
<dbReference type="InterPro" id="IPR015424">
    <property type="entry name" value="PyrdxlP-dep_Trfase"/>
</dbReference>
<feature type="domain" description="Serine hydroxymethyltransferase-like" evidence="3">
    <location>
        <begin position="2"/>
        <end position="85"/>
    </location>
</feature>
<dbReference type="GO" id="GO:0004372">
    <property type="term" value="F:glycine hydroxymethyltransferase activity"/>
    <property type="evidence" value="ECO:0007669"/>
    <property type="project" value="TreeGrafter"/>
</dbReference>
<dbReference type="GO" id="GO:0046653">
    <property type="term" value="P:tetrahydrofolate metabolic process"/>
    <property type="evidence" value="ECO:0007669"/>
    <property type="project" value="TreeGrafter"/>
</dbReference>
<dbReference type="InterPro" id="IPR039429">
    <property type="entry name" value="SHMT-like_dom"/>
</dbReference>
<dbReference type="AlphaFoldDB" id="A0A9J6H998"/>
<comment type="caution">
    <text evidence="4">The sequence shown here is derived from an EMBL/GenBank/DDBJ whole genome shotgun (WGS) entry which is preliminary data.</text>
</comment>
<evidence type="ECO:0000256" key="1">
    <source>
        <dbReference type="ARBA" id="ARBA00001933"/>
    </source>
</evidence>
<dbReference type="PANTHER" id="PTHR11680:SF59">
    <property type="entry name" value="SERINE HYDROXYMETHYLTRANSFERASE, CYTOSOLIC"/>
    <property type="match status" value="1"/>
</dbReference>
<organism evidence="4 5">
    <name type="scientific">Haemaphysalis longicornis</name>
    <name type="common">Bush tick</name>
    <dbReference type="NCBI Taxonomy" id="44386"/>
    <lineage>
        <taxon>Eukaryota</taxon>
        <taxon>Metazoa</taxon>
        <taxon>Ecdysozoa</taxon>
        <taxon>Arthropoda</taxon>
        <taxon>Chelicerata</taxon>
        <taxon>Arachnida</taxon>
        <taxon>Acari</taxon>
        <taxon>Parasitiformes</taxon>
        <taxon>Ixodida</taxon>
        <taxon>Ixodoidea</taxon>
        <taxon>Ixodidae</taxon>
        <taxon>Haemaphysalinae</taxon>
        <taxon>Haemaphysalis</taxon>
    </lineage>
</organism>
<dbReference type="SUPFAM" id="SSF53383">
    <property type="entry name" value="PLP-dependent transferases"/>
    <property type="match status" value="1"/>
</dbReference>
<dbReference type="InterPro" id="IPR015421">
    <property type="entry name" value="PyrdxlP-dep_Trfase_major"/>
</dbReference>
<evidence type="ECO:0000313" key="5">
    <source>
        <dbReference type="Proteomes" id="UP000821853"/>
    </source>
</evidence>
<sequence length="92" mass="10344">MTVAGVSCYPRHLDYKRCFREIADENNSLLMADMAHLSGLVAAQVAPNPFEYCGHRHHHHPQDSEGAPAGLIFYRKGVSRVPNTRRSGWQVL</sequence>
<comment type="cofactor">
    <cofactor evidence="1">
        <name>pyridoxal 5'-phosphate</name>
        <dbReference type="ChEBI" id="CHEBI:597326"/>
    </cofactor>
</comment>
<keyword evidence="5" id="KW-1185">Reference proteome</keyword>
<dbReference type="VEuPathDB" id="VectorBase:HLOH_052554"/>
<dbReference type="Gene3D" id="3.40.640.10">
    <property type="entry name" value="Type I PLP-dependent aspartate aminotransferase-like (Major domain)"/>
    <property type="match status" value="1"/>
</dbReference>
<dbReference type="Proteomes" id="UP000821853">
    <property type="component" value="Unassembled WGS sequence"/>
</dbReference>
<keyword evidence="2" id="KW-0663">Pyridoxal phosphate</keyword>
<dbReference type="Pfam" id="PF00464">
    <property type="entry name" value="SHMT"/>
    <property type="match status" value="1"/>
</dbReference>
<dbReference type="GO" id="GO:0019264">
    <property type="term" value="P:glycine biosynthetic process from serine"/>
    <property type="evidence" value="ECO:0007669"/>
    <property type="project" value="TreeGrafter"/>
</dbReference>
<accession>A0A9J6H998</accession>
<dbReference type="PANTHER" id="PTHR11680">
    <property type="entry name" value="SERINE HYDROXYMETHYLTRANSFERASE"/>
    <property type="match status" value="1"/>
</dbReference>
<reference evidence="4 5" key="1">
    <citation type="journal article" date="2020" name="Cell">
        <title>Large-Scale Comparative Analyses of Tick Genomes Elucidate Their Genetic Diversity and Vector Capacities.</title>
        <authorList>
            <consortium name="Tick Genome and Microbiome Consortium (TIGMIC)"/>
            <person name="Jia N."/>
            <person name="Wang J."/>
            <person name="Shi W."/>
            <person name="Du L."/>
            <person name="Sun Y."/>
            <person name="Zhan W."/>
            <person name="Jiang J.F."/>
            <person name="Wang Q."/>
            <person name="Zhang B."/>
            <person name="Ji P."/>
            <person name="Bell-Sakyi L."/>
            <person name="Cui X.M."/>
            <person name="Yuan T.T."/>
            <person name="Jiang B.G."/>
            <person name="Yang W.F."/>
            <person name="Lam T.T."/>
            <person name="Chang Q.C."/>
            <person name="Ding S.J."/>
            <person name="Wang X.J."/>
            <person name="Zhu J.G."/>
            <person name="Ruan X.D."/>
            <person name="Zhao L."/>
            <person name="Wei J.T."/>
            <person name="Ye R.Z."/>
            <person name="Que T.C."/>
            <person name="Du C.H."/>
            <person name="Zhou Y.H."/>
            <person name="Cheng J.X."/>
            <person name="Dai P.F."/>
            <person name="Guo W.B."/>
            <person name="Han X.H."/>
            <person name="Huang E.J."/>
            <person name="Li L.F."/>
            <person name="Wei W."/>
            <person name="Gao Y.C."/>
            <person name="Liu J.Z."/>
            <person name="Shao H.Z."/>
            <person name="Wang X."/>
            <person name="Wang C.C."/>
            <person name="Yang T.C."/>
            <person name="Huo Q.B."/>
            <person name="Li W."/>
            <person name="Chen H.Y."/>
            <person name="Chen S.E."/>
            <person name="Zhou L.G."/>
            <person name="Ni X.B."/>
            <person name="Tian J.H."/>
            <person name="Sheng Y."/>
            <person name="Liu T."/>
            <person name="Pan Y.S."/>
            <person name="Xia L.Y."/>
            <person name="Li J."/>
            <person name="Zhao F."/>
            <person name="Cao W.C."/>
        </authorList>
    </citation>
    <scope>NUCLEOTIDE SEQUENCE [LARGE SCALE GENOMIC DNA]</scope>
    <source>
        <strain evidence="4">HaeL-2018</strain>
    </source>
</reference>
<name>A0A9J6H998_HAELO</name>
<evidence type="ECO:0000256" key="2">
    <source>
        <dbReference type="ARBA" id="ARBA00022898"/>
    </source>
</evidence>
<dbReference type="InterPro" id="IPR049943">
    <property type="entry name" value="Ser_HO-MeTrfase-like"/>
</dbReference>
<dbReference type="GO" id="GO:0005634">
    <property type="term" value="C:nucleus"/>
    <property type="evidence" value="ECO:0007669"/>
    <property type="project" value="TreeGrafter"/>
</dbReference>
<evidence type="ECO:0000259" key="3">
    <source>
        <dbReference type="Pfam" id="PF00464"/>
    </source>
</evidence>
<dbReference type="EMBL" id="JABSTR010001253">
    <property type="protein sequence ID" value="KAH9383860.1"/>
    <property type="molecule type" value="Genomic_DNA"/>
</dbReference>